<dbReference type="AlphaFoldDB" id="A0A3M7U0Y9"/>
<sequence>MPKKNKLSGGVYENNGEMAAHNQLMDSYYQHSREHETYNEELAEEPLQEKNLSEKKKEK</sequence>
<dbReference type="Proteomes" id="UP000278746">
    <property type="component" value="Unassembled WGS sequence"/>
</dbReference>
<keyword evidence="3" id="KW-1185">Reference proteome</keyword>
<dbReference type="RefSeq" id="WP_122898042.1">
    <property type="nucleotide sequence ID" value="NZ_RHIB01000001.1"/>
</dbReference>
<evidence type="ECO:0000313" key="2">
    <source>
        <dbReference type="EMBL" id="RNA70345.1"/>
    </source>
</evidence>
<dbReference type="EMBL" id="RHIB01000001">
    <property type="protein sequence ID" value="RNA70345.1"/>
    <property type="molecule type" value="Genomic_DNA"/>
</dbReference>
<name>A0A3M7U0Y9_9BACI</name>
<feature type="compositionally biased region" description="Basic and acidic residues" evidence="1">
    <location>
        <begin position="47"/>
        <end position="59"/>
    </location>
</feature>
<organism evidence="2 3">
    <name type="scientific">Alteribacter keqinensis</name>
    <dbReference type="NCBI Taxonomy" id="2483800"/>
    <lineage>
        <taxon>Bacteria</taxon>
        <taxon>Bacillati</taxon>
        <taxon>Bacillota</taxon>
        <taxon>Bacilli</taxon>
        <taxon>Bacillales</taxon>
        <taxon>Bacillaceae</taxon>
        <taxon>Alteribacter</taxon>
    </lineage>
</organism>
<gene>
    <name evidence="2" type="ORF">EBO34_10585</name>
</gene>
<feature type="region of interest" description="Disordered" evidence="1">
    <location>
        <begin position="23"/>
        <end position="59"/>
    </location>
</feature>
<accession>A0A3M7U0Y9</accession>
<comment type="caution">
    <text evidence="2">The sequence shown here is derived from an EMBL/GenBank/DDBJ whole genome shotgun (WGS) entry which is preliminary data.</text>
</comment>
<evidence type="ECO:0000256" key="1">
    <source>
        <dbReference type="SAM" id="MobiDB-lite"/>
    </source>
</evidence>
<proteinExistence type="predicted"/>
<protein>
    <submittedName>
        <fullName evidence="2">Uncharacterized protein</fullName>
    </submittedName>
</protein>
<evidence type="ECO:0000313" key="3">
    <source>
        <dbReference type="Proteomes" id="UP000278746"/>
    </source>
</evidence>
<dbReference type="OrthoDB" id="2932680at2"/>
<reference evidence="2 3" key="1">
    <citation type="submission" date="2018-10" db="EMBL/GenBank/DDBJ databases">
        <title>Bacillus Keqinensis sp. nov., a moderately halophilic bacterium isolated from a saline-alkaline lake.</title>
        <authorList>
            <person name="Wang H."/>
        </authorList>
    </citation>
    <scope>NUCLEOTIDE SEQUENCE [LARGE SCALE GENOMIC DNA]</scope>
    <source>
        <strain evidence="2 3">KQ-3</strain>
    </source>
</reference>